<dbReference type="CDD" id="cd10442">
    <property type="entry name" value="GIY-YIG_PLEs"/>
    <property type="match status" value="1"/>
</dbReference>
<proteinExistence type="predicted"/>
<evidence type="ECO:0000259" key="1">
    <source>
        <dbReference type="Pfam" id="PF01541"/>
    </source>
</evidence>
<dbReference type="InterPro" id="IPR035901">
    <property type="entry name" value="GIY-YIG_endonuc_sf"/>
</dbReference>
<dbReference type="PANTHER" id="PTHR21301">
    <property type="entry name" value="REVERSE TRANSCRIPTASE"/>
    <property type="match status" value="1"/>
</dbReference>
<organism evidence="2 3">
    <name type="scientific">Xenopus laevis</name>
    <name type="common">African clawed frog</name>
    <dbReference type="NCBI Taxonomy" id="8355"/>
    <lineage>
        <taxon>Eukaryota</taxon>
        <taxon>Metazoa</taxon>
        <taxon>Chordata</taxon>
        <taxon>Craniata</taxon>
        <taxon>Vertebrata</taxon>
        <taxon>Euteleostomi</taxon>
        <taxon>Amphibia</taxon>
        <taxon>Batrachia</taxon>
        <taxon>Anura</taxon>
        <taxon>Pipoidea</taxon>
        <taxon>Pipidae</taxon>
        <taxon>Xenopodinae</taxon>
        <taxon>Xenopus</taxon>
        <taxon>Xenopus</taxon>
    </lineage>
</organism>
<reference evidence="3" key="1">
    <citation type="journal article" date="2016" name="Nature">
        <title>Genome evolution in the allotetraploid frog Xenopus laevis.</title>
        <authorList>
            <person name="Session A.M."/>
            <person name="Uno Y."/>
            <person name="Kwon T."/>
            <person name="Chapman J.A."/>
            <person name="Toyoda A."/>
            <person name="Takahashi S."/>
            <person name="Fukui A."/>
            <person name="Hikosaka A."/>
            <person name="Suzuki A."/>
            <person name="Kondo M."/>
            <person name="van Heeringen S.J."/>
            <person name="Quigley I."/>
            <person name="Heinz S."/>
            <person name="Ogino H."/>
            <person name="Ochi H."/>
            <person name="Hellsten U."/>
            <person name="Lyons J.B."/>
            <person name="Simakov O."/>
            <person name="Putnam N."/>
            <person name="Stites J."/>
            <person name="Kuroki Y."/>
            <person name="Tanaka T."/>
            <person name="Michiue T."/>
            <person name="Watanabe M."/>
            <person name="Bogdanovic O."/>
            <person name="Lister R."/>
            <person name="Georgiou G."/>
            <person name="Paranjpe S.S."/>
            <person name="van Kruijsbergen I."/>
            <person name="Shu S."/>
            <person name="Carlson J."/>
            <person name="Kinoshita T."/>
            <person name="Ohta Y."/>
            <person name="Mawaribuchi S."/>
            <person name="Jenkins J."/>
            <person name="Grimwood J."/>
            <person name="Schmutz J."/>
            <person name="Mitros T."/>
            <person name="Mozaffari S.V."/>
            <person name="Suzuki Y."/>
            <person name="Haramoto Y."/>
            <person name="Yamamoto T.S."/>
            <person name="Takagi C."/>
            <person name="Heald R."/>
            <person name="Miller K."/>
            <person name="Haudenschild C."/>
            <person name="Kitzman J."/>
            <person name="Nakayama T."/>
            <person name="Izutsu Y."/>
            <person name="Robert J."/>
            <person name="Fortriede J."/>
            <person name="Burns K."/>
            <person name="Lotay V."/>
            <person name="Karimi K."/>
            <person name="Yasuoka Y."/>
            <person name="Dichmann D.S."/>
            <person name="Flajnik M.F."/>
            <person name="Houston D.W."/>
            <person name="Shendure J."/>
            <person name="DuPasquier L."/>
            <person name="Vize P.D."/>
            <person name="Zorn A.M."/>
            <person name="Ito M."/>
            <person name="Marcotte E.M."/>
            <person name="Wallingford J.B."/>
            <person name="Ito Y."/>
            <person name="Asashima M."/>
            <person name="Ueno N."/>
            <person name="Matsuda Y."/>
            <person name="Veenstra G.J."/>
            <person name="Fujiyama A."/>
            <person name="Harland R.M."/>
            <person name="Taira M."/>
            <person name="Rokhsar D.S."/>
        </authorList>
    </citation>
    <scope>NUCLEOTIDE SEQUENCE [LARGE SCALE GENOMIC DNA]</scope>
    <source>
        <strain evidence="3">J</strain>
    </source>
</reference>
<evidence type="ECO:0000313" key="2">
    <source>
        <dbReference type="EMBL" id="OCT73172.1"/>
    </source>
</evidence>
<sequence length="188" mass="21449">MTDLYVKPTDRNLLSHYRSFHPPQLKRSLPKSQLSRVKGRVGSYPCLNCNCCSNVQVGECIFHPRKGNPIKIRGLYTCGSTYAVYVIKCPCGLAYAGQTKRTVLERIREHKSAINTGKKDQAVAGHFIEHAHRVNQLKFQIVETIEPKRQGGDRLKELLYKEAYCIRKLETLEPGGLNKEYDLSPIFR</sequence>
<dbReference type="Proteomes" id="UP000694892">
    <property type="component" value="Chromosome 7L"/>
</dbReference>
<gene>
    <name evidence="2" type="ORF">XELAEV_18036151mg</name>
</gene>
<dbReference type="InterPro" id="IPR000305">
    <property type="entry name" value="GIY-YIG_endonuc"/>
</dbReference>
<evidence type="ECO:0000313" key="3">
    <source>
        <dbReference type="Proteomes" id="UP000694892"/>
    </source>
</evidence>
<feature type="domain" description="GIY-YIG" evidence="1">
    <location>
        <begin position="82"/>
        <end position="169"/>
    </location>
</feature>
<protein>
    <recommendedName>
        <fullName evidence="1">GIY-YIG domain-containing protein</fullName>
    </recommendedName>
</protein>
<dbReference type="EMBL" id="CM004478">
    <property type="protein sequence ID" value="OCT73172.1"/>
    <property type="molecule type" value="Genomic_DNA"/>
</dbReference>
<dbReference type="Pfam" id="PF01541">
    <property type="entry name" value="GIY-YIG"/>
    <property type="match status" value="1"/>
</dbReference>
<dbReference type="Gene3D" id="3.40.1440.10">
    <property type="entry name" value="GIY-YIG endonuclease"/>
    <property type="match status" value="1"/>
</dbReference>
<accession>A0A974HCS6</accession>
<dbReference type="AlphaFoldDB" id="A0A974HCS6"/>
<name>A0A974HCS6_XENLA</name>
<dbReference type="PANTHER" id="PTHR21301:SF12">
    <property type="match status" value="1"/>
</dbReference>